<keyword evidence="2" id="KW-1185">Reference proteome</keyword>
<accession>A0ABW1DKZ0</accession>
<dbReference type="RefSeq" id="WP_380050499.1">
    <property type="nucleotide sequence ID" value="NZ_JBHSOH010000020.1"/>
</dbReference>
<organism evidence="1 2">
    <name type="scientific">Deinococcus petrolearius</name>
    <dbReference type="NCBI Taxonomy" id="1751295"/>
    <lineage>
        <taxon>Bacteria</taxon>
        <taxon>Thermotogati</taxon>
        <taxon>Deinococcota</taxon>
        <taxon>Deinococci</taxon>
        <taxon>Deinococcales</taxon>
        <taxon>Deinococcaceae</taxon>
        <taxon>Deinococcus</taxon>
    </lineage>
</organism>
<comment type="caution">
    <text evidence="1">The sequence shown here is derived from an EMBL/GenBank/DDBJ whole genome shotgun (WGS) entry which is preliminary data.</text>
</comment>
<sequence>MKRVYLDESGFTGTHLLDAEQPVYTVATVILDESEADDLKRRHFGTYQGPELKFSRLKRQPRHLRASNDLLEELLDRRAVKLSAADKRFVLIAKMFDLITEPLLHALGHDAYQDGFLADFASQVYLLLDGRDPVTLTRAMQAFVQLCENPSEAHRQGYIAAMRAFPDDLSELLETVLIQPAEVMNLDVLRVELPEGPLGIVLTCGLVPVINACREVPSRPLSVIYDRSKVMQHSLSLWNWYLSPHLPPRQIGV</sequence>
<protein>
    <recommendedName>
        <fullName evidence="3">DUF3800 domain-containing protein</fullName>
    </recommendedName>
</protein>
<reference evidence="2" key="1">
    <citation type="journal article" date="2019" name="Int. J. Syst. Evol. Microbiol.">
        <title>The Global Catalogue of Microorganisms (GCM) 10K type strain sequencing project: providing services to taxonomists for standard genome sequencing and annotation.</title>
        <authorList>
            <consortium name="The Broad Institute Genomics Platform"/>
            <consortium name="The Broad Institute Genome Sequencing Center for Infectious Disease"/>
            <person name="Wu L."/>
            <person name="Ma J."/>
        </authorList>
    </citation>
    <scope>NUCLEOTIDE SEQUENCE [LARGE SCALE GENOMIC DNA]</scope>
    <source>
        <strain evidence="2">CGMCC 1.15053</strain>
    </source>
</reference>
<name>A0ABW1DKZ0_9DEIO</name>
<evidence type="ECO:0000313" key="1">
    <source>
        <dbReference type="EMBL" id="MFC5849397.1"/>
    </source>
</evidence>
<proteinExistence type="predicted"/>
<evidence type="ECO:0008006" key="3">
    <source>
        <dbReference type="Google" id="ProtNLM"/>
    </source>
</evidence>
<dbReference type="EMBL" id="JBHSOH010000020">
    <property type="protein sequence ID" value="MFC5849397.1"/>
    <property type="molecule type" value="Genomic_DNA"/>
</dbReference>
<gene>
    <name evidence="1" type="ORF">ACFPQ6_13875</name>
</gene>
<evidence type="ECO:0000313" key="2">
    <source>
        <dbReference type="Proteomes" id="UP001595979"/>
    </source>
</evidence>
<dbReference type="Proteomes" id="UP001595979">
    <property type="component" value="Unassembled WGS sequence"/>
</dbReference>